<feature type="coiled-coil region" evidence="1">
    <location>
        <begin position="146"/>
        <end position="173"/>
    </location>
</feature>
<feature type="compositionally biased region" description="Low complexity" evidence="2">
    <location>
        <begin position="555"/>
        <end position="593"/>
    </location>
</feature>
<feature type="compositionally biased region" description="Low complexity" evidence="2">
    <location>
        <begin position="205"/>
        <end position="230"/>
    </location>
</feature>
<feature type="region of interest" description="Disordered" evidence="2">
    <location>
        <begin position="398"/>
        <end position="429"/>
    </location>
</feature>
<evidence type="ECO:0000313" key="5">
    <source>
        <dbReference type="Proteomes" id="UP000626109"/>
    </source>
</evidence>
<feature type="region of interest" description="Disordered" evidence="2">
    <location>
        <begin position="450"/>
        <end position="514"/>
    </location>
</feature>
<dbReference type="InterPro" id="IPR013083">
    <property type="entry name" value="Znf_RING/FYVE/PHD"/>
</dbReference>
<dbReference type="SMART" id="SM00504">
    <property type="entry name" value="Ubox"/>
    <property type="match status" value="1"/>
</dbReference>
<dbReference type="CDD" id="cd16655">
    <property type="entry name" value="RING-Ubox_WDSUB1-like"/>
    <property type="match status" value="1"/>
</dbReference>
<feature type="domain" description="U-box" evidence="3">
    <location>
        <begin position="27"/>
        <end position="101"/>
    </location>
</feature>
<proteinExistence type="predicted"/>
<dbReference type="GO" id="GO:0004842">
    <property type="term" value="F:ubiquitin-protein transferase activity"/>
    <property type="evidence" value="ECO:0007669"/>
    <property type="project" value="InterPro"/>
</dbReference>
<gene>
    <name evidence="4" type="ORF">PGLA2088_LOCUS42999</name>
</gene>
<feature type="region of interest" description="Disordered" evidence="2">
    <location>
        <begin position="294"/>
        <end position="313"/>
    </location>
</feature>
<dbReference type="Pfam" id="PF04564">
    <property type="entry name" value="U-box"/>
    <property type="match status" value="1"/>
</dbReference>
<keyword evidence="1" id="KW-0175">Coiled coil</keyword>
<reference evidence="4" key="1">
    <citation type="submission" date="2021-02" db="EMBL/GenBank/DDBJ databases">
        <authorList>
            <person name="Dougan E. K."/>
            <person name="Rhodes N."/>
            <person name="Thang M."/>
            <person name="Chan C."/>
        </authorList>
    </citation>
    <scope>NUCLEOTIDE SEQUENCE</scope>
</reference>
<dbReference type="GO" id="GO:0016567">
    <property type="term" value="P:protein ubiquitination"/>
    <property type="evidence" value="ECO:0007669"/>
    <property type="project" value="InterPro"/>
</dbReference>
<dbReference type="AlphaFoldDB" id="A0A813LFY4"/>
<dbReference type="InterPro" id="IPR003613">
    <property type="entry name" value="Ubox_domain"/>
</dbReference>
<evidence type="ECO:0000256" key="2">
    <source>
        <dbReference type="SAM" id="MobiDB-lite"/>
    </source>
</evidence>
<feature type="compositionally biased region" description="Basic and acidic residues" evidence="2">
    <location>
        <begin position="478"/>
        <end position="490"/>
    </location>
</feature>
<dbReference type="EMBL" id="CAJNNW010034591">
    <property type="protein sequence ID" value="CAE8723234.1"/>
    <property type="molecule type" value="Genomic_DNA"/>
</dbReference>
<evidence type="ECO:0000256" key="1">
    <source>
        <dbReference type="SAM" id="Coils"/>
    </source>
</evidence>
<protein>
    <recommendedName>
        <fullName evidence="3">U-box domain-containing protein</fullName>
    </recommendedName>
</protein>
<feature type="compositionally biased region" description="Low complexity" evidence="2">
    <location>
        <begin position="244"/>
        <end position="269"/>
    </location>
</feature>
<dbReference type="PANTHER" id="PTHR46573:SF1">
    <property type="entry name" value="WD REPEAT, SAM AND U-BOX DOMAIN-CONTAINING PROTEIN 1"/>
    <property type="match status" value="1"/>
</dbReference>
<dbReference type="PROSITE" id="PS51698">
    <property type="entry name" value="U_BOX"/>
    <property type="match status" value="1"/>
</dbReference>
<name>A0A813LFY4_POLGL</name>
<comment type="caution">
    <text evidence="4">The sequence shown here is derived from an EMBL/GenBank/DDBJ whole genome shotgun (WGS) entry which is preliminary data.</text>
</comment>
<dbReference type="PANTHER" id="PTHR46573">
    <property type="entry name" value="WD REPEAT, SAM AND U-BOX DOMAIN-CONTAINING PROTEIN 1"/>
    <property type="match status" value="1"/>
</dbReference>
<feature type="region of interest" description="Disordered" evidence="2">
    <location>
        <begin position="530"/>
        <end position="640"/>
    </location>
</feature>
<sequence length="640" mass="69193">AGNSYWVYKTCWKHESLLEDDYHEGRIIPPCFRCPISQDVMKDPVITVDGHTYERKSIEEWFNQGRRTSPLTNLPLDSQELLPNLVMRQAVADFAARLAPEMRRLKKKLEQQSAQQAPLTERCSKLEQLLADARAAVETPASVVDVDENDEAMQALLESLEEREDEAAAMRAARDEALLALDAFTAQVQQEQASRVAALQHAQATNSNSDNNNDNNTSNNNNSNNNNNNSIGTGERAAVAEDASNNNNNNNNNNSNKNSNNNNNRNNSSPGCRQREELRRSKVDAFLASERFTGLSASSAPHPATESLSPIHQQKLEQERLGKWGTKPEMALKEFEKVQRRAGGSGSEEVCSLAGEALSEAHAEVKFSSELAIGVQVAADDAAENLIMGVLHFNRAMGGSSSGSSATRALSRPPRGDLQNGDAGQLAVASSARRSESLLGFLPRRSSSVGSVAAGRHAGRRESLAPEIDFPSSPRRRSAAEGHPPGRFEPVESLFDGEGECEAPLPPPGGERRGFEDLVSAAEAAAAEGAVEGAAVHQQEAAPTTSLGGGTGADNNNNKSTNNNNNNNKKNNNKNIFGLYSRRSQSSRRASSAVPLPSGSGSGRFSSLWRRPGPTTTQQLQHQIDNNDKNSDTNKQQQTN</sequence>
<evidence type="ECO:0000313" key="4">
    <source>
        <dbReference type="EMBL" id="CAE8723234.1"/>
    </source>
</evidence>
<dbReference type="InterPro" id="IPR052085">
    <property type="entry name" value="WD-SAM-U-box"/>
</dbReference>
<feature type="region of interest" description="Disordered" evidence="2">
    <location>
        <begin position="195"/>
        <end position="278"/>
    </location>
</feature>
<dbReference type="Proteomes" id="UP000626109">
    <property type="component" value="Unassembled WGS sequence"/>
</dbReference>
<feature type="non-terminal residue" evidence="4">
    <location>
        <position position="1"/>
    </location>
</feature>
<feature type="compositionally biased region" description="Polar residues" evidence="2">
    <location>
        <begin position="614"/>
        <end position="624"/>
    </location>
</feature>
<dbReference type="SUPFAM" id="SSF57850">
    <property type="entry name" value="RING/U-box"/>
    <property type="match status" value="1"/>
</dbReference>
<dbReference type="Gene3D" id="3.30.40.10">
    <property type="entry name" value="Zinc/RING finger domain, C3HC4 (zinc finger)"/>
    <property type="match status" value="1"/>
</dbReference>
<evidence type="ECO:0000259" key="3">
    <source>
        <dbReference type="PROSITE" id="PS51698"/>
    </source>
</evidence>
<accession>A0A813LFY4</accession>
<organism evidence="4 5">
    <name type="scientific">Polarella glacialis</name>
    <name type="common">Dinoflagellate</name>
    <dbReference type="NCBI Taxonomy" id="89957"/>
    <lineage>
        <taxon>Eukaryota</taxon>
        <taxon>Sar</taxon>
        <taxon>Alveolata</taxon>
        <taxon>Dinophyceae</taxon>
        <taxon>Suessiales</taxon>
        <taxon>Suessiaceae</taxon>
        <taxon>Polarella</taxon>
    </lineage>
</organism>